<keyword evidence="2" id="KW-1185">Reference proteome</keyword>
<sequence length="55" mass="6776">MEIRIRKFKESDAETIATLVQRNFREVNIQDYSIEEMEKLTFLLHWIKMWAFRVA</sequence>
<dbReference type="InterPro" id="IPR016181">
    <property type="entry name" value="Acyl_CoA_acyltransferase"/>
</dbReference>
<dbReference type="Proteomes" id="UP001276854">
    <property type="component" value="Unassembled WGS sequence"/>
</dbReference>
<proteinExistence type="predicted"/>
<comment type="caution">
    <text evidence="1">The sequence shown here is derived from an EMBL/GenBank/DDBJ whole genome shotgun (WGS) entry which is preliminary data.</text>
</comment>
<organism evidence="1 2">
    <name type="scientific">Clostridium boliviensis</name>
    <dbReference type="NCBI Taxonomy" id="318465"/>
    <lineage>
        <taxon>Bacteria</taxon>
        <taxon>Bacillati</taxon>
        <taxon>Bacillota</taxon>
        <taxon>Clostridia</taxon>
        <taxon>Eubacteriales</taxon>
        <taxon>Clostridiaceae</taxon>
        <taxon>Clostridium</taxon>
    </lineage>
</organism>
<gene>
    <name evidence="1" type="ORF">RZO55_25485</name>
</gene>
<dbReference type="EMBL" id="JAWONS010000329">
    <property type="protein sequence ID" value="MDW2800923.1"/>
    <property type="molecule type" value="Genomic_DNA"/>
</dbReference>
<evidence type="ECO:0008006" key="3">
    <source>
        <dbReference type="Google" id="ProtNLM"/>
    </source>
</evidence>
<dbReference type="SUPFAM" id="SSF55729">
    <property type="entry name" value="Acyl-CoA N-acyltransferases (Nat)"/>
    <property type="match status" value="1"/>
</dbReference>
<evidence type="ECO:0000313" key="1">
    <source>
        <dbReference type="EMBL" id="MDW2800923.1"/>
    </source>
</evidence>
<name>A0ABU4GVD4_9CLOT</name>
<dbReference type="RefSeq" id="WP_318067083.1">
    <property type="nucleotide sequence ID" value="NZ_JAWONS010000329.1"/>
</dbReference>
<reference evidence="1 2" key="1">
    <citation type="submission" date="2023-10" db="EMBL/GenBank/DDBJ databases">
        <title>A novel Glycoside Hydrolase 43-Like Enzyme from Clostrdium boliviensis is an Endo-xylanase, and a Candidate for Xylooligosaccharides Production from Different Xylan Substrates.</title>
        <authorList>
            <person name="Alvarez M.T."/>
            <person name="Rocabado-Villegas L.R."/>
            <person name="Salas-Veizaga D.M."/>
            <person name="Linares-Pasten J.A."/>
            <person name="Gudmundsdottir E.E."/>
            <person name="Hreggvidsson G.O."/>
            <person name="Adlercreutz P."/>
            <person name="Nordberg Karlsson E."/>
        </authorList>
    </citation>
    <scope>NUCLEOTIDE SEQUENCE [LARGE SCALE GENOMIC DNA]</scope>
    <source>
        <strain evidence="1 2">E-1</strain>
    </source>
</reference>
<protein>
    <recommendedName>
        <fullName evidence="3">GNAT family N-acetyltransferase</fullName>
    </recommendedName>
</protein>
<evidence type="ECO:0000313" key="2">
    <source>
        <dbReference type="Proteomes" id="UP001276854"/>
    </source>
</evidence>
<accession>A0ABU4GVD4</accession>